<reference evidence="2 3" key="1">
    <citation type="journal article" date="2012" name="PLoS Pathog.">
        <title>Diverse lifestyles and strategies of plant pathogenesis encoded in the genomes of eighteen Dothideomycetes fungi.</title>
        <authorList>
            <person name="Ohm R.A."/>
            <person name="Feau N."/>
            <person name="Henrissat B."/>
            <person name="Schoch C.L."/>
            <person name="Horwitz B.A."/>
            <person name="Barry K.W."/>
            <person name="Condon B.J."/>
            <person name="Copeland A.C."/>
            <person name="Dhillon B."/>
            <person name="Glaser F."/>
            <person name="Hesse C.N."/>
            <person name="Kosti I."/>
            <person name="LaButti K."/>
            <person name="Lindquist E.A."/>
            <person name="Lucas S."/>
            <person name="Salamov A.A."/>
            <person name="Bradshaw R.E."/>
            <person name="Ciuffetti L."/>
            <person name="Hamelin R.C."/>
            <person name="Kema G.H.J."/>
            <person name="Lawrence C."/>
            <person name="Scott J.A."/>
            <person name="Spatafora J.W."/>
            <person name="Turgeon B.G."/>
            <person name="de Wit P.J.G.M."/>
            <person name="Zhong S."/>
            <person name="Goodwin S.B."/>
            <person name="Grigoriev I.V."/>
        </authorList>
    </citation>
    <scope>NUCLEOTIDE SEQUENCE [LARGE SCALE GENOMIC DNA]</scope>
    <source>
        <strain evidence="3">ND90Pr / ATCC 201652</strain>
    </source>
</reference>
<dbReference type="AlphaFoldDB" id="M2T1K2"/>
<accession>M2T1K2</accession>
<dbReference type="KEGG" id="bsc:COCSADRAFT_37784"/>
<evidence type="ECO:0000256" key="1">
    <source>
        <dbReference type="SAM" id="Phobius"/>
    </source>
</evidence>
<keyword evidence="1" id="KW-1133">Transmembrane helix</keyword>
<evidence type="ECO:0000313" key="2">
    <source>
        <dbReference type="EMBL" id="EMD62902.1"/>
    </source>
</evidence>
<dbReference type="OrthoDB" id="10299281at2759"/>
<dbReference type="GeneID" id="19139087"/>
<keyword evidence="1" id="KW-0472">Membrane</keyword>
<reference evidence="3" key="2">
    <citation type="journal article" date="2013" name="PLoS Genet.">
        <title>Comparative genome structure, secondary metabolite, and effector coding capacity across Cochliobolus pathogens.</title>
        <authorList>
            <person name="Condon B.J."/>
            <person name="Leng Y."/>
            <person name="Wu D."/>
            <person name="Bushley K.E."/>
            <person name="Ohm R.A."/>
            <person name="Otillar R."/>
            <person name="Martin J."/>
            <person name="Schackwitz W."/>
            <person name="Grimwood J."/>
            <person name="MohdZainudin N."/>
            <person name="Xue C."/>
            <person name="Wang R."/>
            <person name="Manning V.A."/>
            <person name="Dhillon B."/>
            <person name="Tu Z.J."/>
            <person name="Steffenson B.J."/>
            <person name="Salamov A."/>
            <person name="Sun H."/>
            <person name="Lowry S."/>
            <person name="LaButti K."/>
            <person name="Han J."/>
            <person name="Copeland A."/>
            <person name="Lindquist E."/>
            <person name="Barry K."/>
            <person name="Schmutz J."/>
            <person name="Baker S.E."/>
            <person name="Ciuffetti L.M."/>
            <person name="Grigoriev I.V."/>
            <person name="Zhong S."/>
            <person name="Turgeon B.G."/>
        </authorList>
    </citation>
    <scope>NUCLEOTIDE SEQUENCE [LARGE SCALE GENOMIC DNA]</scope>
    <source>
        <strain evidence="3">ND90Pr / ATCC 201652</strain>
    </source>
</reference>
<proteinExistence type="predicted"/>
<dbReference type="EMBL" id="KB445645">
    <property type="protein sequence ID" value="EMD62902.1"/>
    <property type="molecule type" value="Genomic_DNA"/>
</dbReference>
<evidence type="ECO:0000313" key="3">
    <source>
        <dbReference type="Proteomes" id="UP000016934"/>
    </source>
</evidence>
<feature type="transmembrane region" description="Helical" evidence="1">
    <location>
        <begin position="21"/>
        <end position="43"/>
    </location>
</feature>
<sequence>MASLPSSPSRSPVHTTHLTCIAARFLRIVFALTLLASAFPISIPHLRGRSP</sequence>
<name>M2T1K2_COCSN</name>
<protein>
    <submittedName>
        <fullName evidence="2">Uncharacterized protein</fullName>
    </submittedName>
</protein>
<keyword evidence="3" id="KW-1185">Reference proteome</keyword>
<dbReference type="RefSeq" id="XP_007700993.1">
    <property type="nucleotide sequence ID" value="XM_007702803.1"/>
</dbReference>
<gene>
    <name evidence="2" type="ORF">COCSADRAFT_37784</name>
</gene>
<organism evidence="2 3">
    <name type="scientific">Cochliobolus sativus (strain ND90Pr / ATCC 201652)</name>
    <name type="common">Common root rot and spot blotch fungus</name>
    <name type="synonym">Bipolaris sorokiniana</name>
    <dbReference type="NCBI Taxonomy" id="665912"/>
    <lineage>
        <taxon>Eukaryota</taxon>
        <taxon>Fungi</taxon>
        <taxon>Dikarya</taxon>
        <taxon>Ascomycota</taxon>
        <taxon>Pezizomycotina</taxon>
        <taxon>Dothideomycetes</taxon>
        <taxon>Pleosporomycetidae</taxon>
        <taxon>Pleosporales</taxon>
        <taxon>Pleosporineae</taxon>
        <taxon>Pleosporaceae</taxon>
        <taxon>Bipolaris</taxon>
    </lineage>
</organism>
<dbReference type="OMA" id="HTTHLTC"/>
<keyword evidence="1" id="KW-0812">Transmembrane</keyword>
<dbReference type="HOGENOM" id="CLU_3106203_0_0_1"/>
<dbReference type="Proteomes" id="UP000016934">
    <property type="component" value="Unassembled WGS sequence"/>
</dbReference>